<dbReference type="OrthoDB" id="6365676at2759"/>
<dbReference type="GO" id="GO:0000433">
    <property type="term" value="P:carbon catabolite repression of transcription from RNA polymerase II promoter by glucose"/>
    <property type="evidence" value="ECO:0007669"/>
    <property type="project" value="TreeGrafter"/>
</dbReference>
<dbReference type="GO" id="GO:0005737">
    <property type="term" value="C:cytoplasm"/>
    <property type="evidence" value="ECO:0007669"/>
    <property type="project" value="TreeGrafter"/>
</dbReference>
<evidence type="ECO:0000313" key="14">
    <source>
        <dbReference type="Proteomes" id="UP000697127"/>
    </source>
</evidence>
<dbReference type="SUPFAM" id="SSF57667">
    <property type="entry name" value="beta-beta-alpha zinc fingers"/>
    <property type="match status" value="1"/>
</dbReference>
<dbReference type="PROSITE" id="PS50157">
    <property type="entry name" value="ZINC_FINGER_C2H2_2"/>
    <property type="match status" value="2"/>
</dbReference>
<sequence>MPSLNYYVSDSNNKNSSYDDNGSNNFNYAKNKIDLSANNPNINNLSQPSSFSTDCETLSSSPISNQSSVKYLSNSQSTASTTNQTPISIPILFPSPSNNNLSSNIYQHRMSSSHDLSSYSTKTYTSTSLYYNHKHPSTLETQNPNTLPSLDMVLNRIQTFQQLPSNMISNNLRCPSISNNFDSKFSSISTSGTSSSTYVCDNNISNNNGNENLSKFENCENNVKNNNSNIPISSFKPNSNSPILNLTSPYQLPPIPHILINDSNDSINTTNITNNNNTKNSNILINPINPLTPNKENFAGNDESNSPLSLPQNHQNNIIIDSKSVNNKDTLLVKEIENSDNVTDNCNRKYKCKICSRGFTTSGHLARHNRIHTGVKNHICPFDGCNSKFSRQDNCMQHYKTHLRSKKSKKKLKIPNKDEI</sequence>
<evidence type="ECO:0000256" key="4">
    <source>
        <dbReference type="ARBA" id="ARBA00022737"/>
    </source>
</evidence>
<evidence type="ECO:0000256" key="7">
    <source>
        <dbReference type="ARBA" id="ARBA00023015"/>
    </source>
</evidence>
<dbReference type="Proteomes" id="UP000697127">
    <property type="component" value="Unassembled WGS sequence"/>
</dbReference>
<name>A0A9P6WM66_9ASCO</name>
<evidence type="ECO:0000256" key="1">
    <source>
        <dbReference type="ARBA" id="ARBA00004123"/>
    </source>
</evidence>
<keyword evidence="9" id="KW-0539">Nucleus</keyword>
<feature type="region of interest" description="Disordered" evidence="11">
    <location>
        <begin position="39"/>
        <end position="66"/>
    </location>
</feature>
<feature type="domain" description="C2H2-type" evidence="12">
    <location>
        <begin position="350"/>
        <end position="377"/>
    </location>
</feature>
<protein>
    <recommendedName>
        <fullName evidence="12">C2H2-type domain-containing protein</fullName>
    </recommendedName>
</protein>
<proteinExistence type="predicted"/>
<dbReference type="Gene3D" id="3.30.160.60">
    <property type="entry name" value="Classic Zinc Finger"/>
    <property type="match status" value="2"/>
</dbReference>
<evidence type="ECO:0000256" key="11">
    <source>
        <dbReference type="SAM" id="MobiDB-lite"/>
    </source>
</evidence>
<dbReference type="PROSITE" id="PS00028">
    <property type="entry name" value="ZINC_FINGER_C2H2_1"/>
    <property type="match status" value="2"/>
</dbReference>
<dbReference type="InterPro" id="IPR036236">
    <property type="entry name" value="Znf_C2H2_sf"/>
</dbReference>
<evidence type="ECO:0000313" key="13">
    <source>
        <dbReference type="EMBL" id="KAG0689676.1"/>
    </source>
</evidence>
<dbReference type="FunFam" id="3.30.160.60:FF:001382">
    <property type="entry name" value="Transcriptional repressor"/>
    <property type="match status" value="1"/>
</dbReference>
<dbReference type="InterPro" id="IPR051007">
    <property type="entry name" value="creA/MIG_C2H2-ZnF"/>
</dbReference>
<evidence type="ECO:0000256" key="6">
    <source>
        <dbReference type="ARBA" id="ARBA00022833"/>
    </source>
</evidence>
<keyword evidence="3" id="KW-0479">Metal-binding</keyword>
<dbReference type="PANTHER" id="PTHR47428">
    <property type="entry name" value="REGULATORY PROTEIN MIG1-RELATED"/>
    <property type="match status" value="1"/>
</dbReference>
<dbReference type="EMBL" id="PUHW01000067">
    <property type="protein sequence ID" value="KAG0689676.1"/>
    <property type="molecule type" value="Genomic_DNA"/>
</dbReference>
<keyword evidence="14" id="KW-1185">Reference proteome</keyword>
<comment type="subcellular location">
    <subcellularLocation>
        <location evidence="1">Nucleus</location>
    </subcellularLocation>
</comment>
<evidence type="ECO:0000256" key="5">
    <source>
        <dbReference type="ARBA" id="ARBA00022771"/>
    </source>
</evidence>
<gene>
    <name evidence="13" type="ORF">C6P40_004667</name>
</gene>
<keyword evidence="6" id="KW-0862">Zinc</keyword>
<dbReference type="GO" id="GO:0005634">
    <property type="term" value="C:nucleus"/>
    <property type="evidence" value="ECO:0007669"/>
    <property type="project" value="UniProtKB-SubCell"/>
</dbReference>
<dbReference type="GO" id="GO:0000978">
    <property type="term" value="F:RNA polymerase II cis-regulatory region sequence-specific DNA binding"/>
    <property type="evidence" value="ECO:0007669"/>
    <property type="project" value="TreeGrafter"/>
</dbReference>
<evidence type="ECO:0000259" key="12">
    <source>
        <dbReference type="PROSITE" id="PS50157"/>
    </source>
</evidence>
<dbReference type="SMART" id="SM00355">
    <property type="entry name" value="ZnF_C2H2"/>
    <property type="match status" value="2"/>
</dbReference>
<evidence type="ECO:0000256" key="3">
    <source>
        <dbReference type="ARBA" id="ARBA00022723"/>
    </source>
</evidence>
<dbReference type="GO" id="GO:0008270">
    <property type="term" value="F:zinc ion binding"/>
    <property type="evidence" value="ECO:0007669"/>
    <property type="project" value="UniProtKB-KW"/>
</dbReference>
<dbReference type="PANTHER" id="PTHR47428:SF1">
    <property type="entry name" value="REGULATORY PROTEIN MIG1-RELATED"/>
    <property type="match status" value="1"/>
</dbReference>
<keyword evidence="8" id="KW-0804">Transcription</keyword>
<organism evidence="13 14">
    <name type="scientific">Pichia californica</name>
    <dbReference type="NCBI Taxonomy" id="460514"/>
    <lineage>
        <taxon>Eukaryota</taxon>
        <taxon>Fungi</taxon>
        <taxon>Dikarya</taxon>
        <taxon>Ascomycota</taxon>
        <taxon>Saccharomycotina</taxon>
        <taxon>Pichiomycetes</taxon>
        <taxon>Pichiales</taxon>
        <taxon>Pichiaceae</taxon>
        <taxon>Pichia</taxon>
    </lineage>
</organism>
<evidence type="ECO:0000256" key="10">
    <source>
        <dbReference type="PROSITE-ProRule" id="PRU00042"/>
    </source>
</evidence>
<keyword evidence="2" id="KW-0678">Repressor</keyword>
<dbReference type="InterPro" id="IPR013087">
    <property type="entry name" value="Znf_C2H2_type"/>
</dbReference>
<reference evidence="13" key="1">
    <citation type="submission" date="2020-11" db="EMBL/GenBank/DDBJ databases">
        <title>Kefir isolates.</title>
        <authorList>
            <person name="Marcisauskas S."/>
            <person name="Kim Y."/>
            <person name="Blasche S."/>
        </authorList>
    </citation>
    <scope>NUCLEOTIDE SEQUENCE</scope>
    <source>
        <strain evidence="13">Olga-1</strain>
    </source>
</reference>
<keyword evidence="4" id="KW-0677">Repeat</keyword>
<dbReference type="GO" id="GO:0000122">
    <property type="term" value="P:negative regulation of transcription by RNA polymerase II"/>
    <property type="evidence" value="ECO:0007669"/>
    <property type="project" value="UniProtKB-ARBA"/>
</dbReference>
<dbReference type="GO" id="GO:0060258">
    <property type="term" value="P:negative regulation of filamentous growth"/>
    <property type="evidence" value="ECO:0007669"/>
    <property type="project" value="UniProtKB-ARBA"/>
</dbReference>
<evidence type="ECO:0000256" key="9">
    <source>
        <dbReference type="ARBA" id="ARBA00023242"/>
    </source>
</evidence>
<evidence type="ECO:0000256" key="8">
    <source>
        <dbReference type="ARBA" id="ARBA00023163"/>
    </source>
</evidence>
<accession>A0A9P6WM66</accession>
<keyword evidence="5 10" id="KW-0863">Zinc-finger</keyword>
<comment type="caution">
    <text evidence="13">The sequence shown here is derived from an EMBL/GenBank/DDBJ whole genome shotgun (WGS) entry which is preliminary data.</text>
</comment>
<keyword evidence="7" id="KW-0805">Transcription regulation</keyword>
<feature type="region of interest" description="Disordered" evidence="11">
    <location>
        <begin position="1"/>
        <end position="23"/>
    </location>
</feature>
<dbReference type="AlphaFoldDB" id="A0A9P6WM66"/>
<feature type="domain" description="C2H2-type" evidence="12">
    <location>
        <begin position="378"/>
        <end position="407"/>
    </location>
</feature>
<evidence type="ECO:0000256" key="2">
    <source>
        <dbReference type="ARBA" id="ARBA00022491"/>
    </source>
</evidence>